<dbReference type="AlphaFoldDB" id="A0A179FG52"/>
<dbReference type="OrthoDB" id="6020543at2759"/>
<protein>
    <submittedName>
        <fullName evidence="3">Polyhydroxybutyrate depolymerase</fullName>
    </submittedName>
</protein>
<evidence type="ECO:0000313" key="4">
    <source>
        <dbReference type="Proteomes" id="UP000078397"/>
    </source>
</evidence>
<feature type="domain" description="Peptidase S9 prolyl oligopeptidase catalytic" evidence="2">
    <location>
        <begin position="20"/>
        <end position="155"/>
    </location>
</feature>
<dbReference type="RefSeq" id="XP_018141830.1">
    <property type="nucleotide sequence ID" value="XM_018291674.1"/>
</dbReference>
<organism evidence="3 4">
    <name type="scientific">Pochonia chlamydosporia 170</name>
    <dbReference type="NCBI Taxonomy" id="1380566"/>
    <lineage>
        <taxon>Eukaryota</taxon>
        <taxon>Fungi</taxon>
        <taxon>Dikarya</taxon>
        <taxon>Ascomycota</taxon>
        <taxon>Pezizomycotina</taxon>
        <taxon>Sordariomycetes</taxon>
        <taxon>Hypocreomycetidae</taxon>
        <taxon>Hypocreales</taxon>
        <taxon>Clavicipitaceae</taxon>
        <taxon>Pochonia</taxon>
    </lineage>
</organism>
<accession>A0A179FG52</accession>
<proteinExistence type="predicted"/>
<dbReference type="Proteomes" id="UP000078397">
    <property type="component" value="Unassembled WGS sequence"/>
</dbReference>
<dbReference type="PANTHER" id="PTHR42972:SF8">
    <property type="entry name" value="POLYHYDROXYBUTYRATE DEPOLYMERASE"/>
    <property type="match status" value="1"/>
</dbReference>
<dbReference type="SUPFAM" id="SSF53474">
    <property type="entry name" value="alpha/beta-Hydrolases"/>
    <property type="match status" value="1"/>
</dbReference>
<dbReference type="STRING" id="1380566.A0A179FG52"/>
<evidence type="ECO:0000256" key="1">
    <source>
        <dbReference type="SAM" id="SignalP"/>
    </source>
</evidence>
<gene>
    <name evidence="3" type="ORF">VFPPC_13902</name>
</gene>
<dbReference type="EMBL" id="LSBJ02000005">
    <property type="protein sequence ID" value="OAQ64516.1"/>
    <property type="molecule type" value="Genomic_DNA"/>
</dbReference>
<dbReference type="KEGG" id="pchm:VFPPC_13902"/>
<sequence length="332" mass="34894">MKSPVALAIVASSVHAADLQAYNVDPKSVSVSGLSAGGFMAGQLGVAYSGTFQTGFGVFAAGPYDCARSQSYTTCMYNMNPSITTPTANMKAWSGKQIDPTTNLQQRKIFLEVGTADYTVGSNPMNALKQQLSGFAPTANIAYVARSGQGHTFPTDFNGAGDNACGLSSSPYISNCGYDGAGAVLQWMYGTLNARSSAAQGSVVSFSQTGSYGSAGLDKTGYLYVPKACADGSVVCKLHVALHGCLQSYSSIGNKYITNTGYNLWADTNNIIVLYPQAVPDNTIHPIWQGVLSNPNGCFDWVGWYGQNADQKGGVQMAAIVNMVNRVTSGFK</sequence>
<feature type="chain" id="PRO_5032494229" evidence="1">
    <location>
        <begin position="17"/>
        <end position="332"/>
    </location>
</feature>
<comment type="caution">
    <text evidence="3">The sequence shown here is derived from an EMBL/GenBank/DDBJ whole genome shotgun (WGS) entry which is preliminary data.</text>
</comment>
<keyword evidence="4" id="KW-1185">Reference proteome</keyword>
<name>A0A179FG52_METCM</name>
<dbReference type="InterPro" id="IPR001375">
    <property type="entry name" value="Peptidase_S9_cat"/>
</dbReference>
<evidence type="ECO:0000259" key="2">
    <source>
        <dbReference type="Pfam" id="PF00326"/>
    </source>
</evidence>
<reference evidence="3 4" key="1">
    <citation type="journal article" date="2016" name="PLoS Pathog.">
        <title>Biosynthesis of antibiotic leucinostatins in bio-control fungus Purpureocillium lilacinum and their inhibition on phytophthora revealed by genome mining.</title>
        <authorList>
            <person name="Wang G."/>
            <person name="Liu Z."/>
            <person name="Lin R."/>
            <person name="Li E."/>
            <person name="Mao Z."/>
            <person name="Ling J."/>
            <person name="Yang Y."/>
            <person name="Yin W.B."/>
            <person name="Xie B."/>
        </authorList>
    </citation>
    <scope>NUCLEOTIDE SEQUENCE [LARGE SCALE GENOMIC DNA]</scope>
    <source>
        <strain evidence="3">170</strain>
    </source>
</reference>
<feature type="signal peptide" evidence="1">
    <location>
        <begin position="1"/>
        <end position="16"/>
    </location>
</feature>
<dbReference type="GO" id="GO:0006508">
    <property type="term" value="P:proteolysis"/>
    <property type="evidence" value="ECO:0007669"/>
    <property type="project" value="InterPro"/>
</dbReference>
<dbReference type="GeneID" id="28855668"/>
<dbReference type="PANTHER" id="PTHR42972">
    <property type="entry name" value="TOL-PAL SYSTEM PROTEIN TOLB"/>
    <property type="match status" value="1"/>
</dbReference>
<dbReference type="Gene3D" id="3.40.50.1820">
    <property type="entry name" value="alpha/beta hydrolase"/>
    <property type="match status" value="2"/>
</dbReference>
<dbReference type="Pfam" id="PF00326">
    <property type="entry name" value="Peptidase_S9"/>
    <property type="match status" value="1"/>
</dbReference>
<keyword evidence="1" id="KW-0732">Signal</keyword>
<dbReference type="InterPro" id="IPR029058">
    <property type="entry name" value="AB_hydrolase_fold"/>
</dbReference>
<evidence type="ECO:0000313" key="3">
    <source>
        <dbReference type="EMBL" id="OAQ64516.1"/>
    </source>
</evidence>
<dbReference type="GO" id="GO:0008236">
    <property type="term" value="F:serine-type peptidase activity"/>
    <property type="evidence" value="ECO:0007669"/>
    <property type="project" value="InterPro"/>
</dbReference>